<sequence>MVFSKPSKAKPANEPASSLFRSYHHQPTSFIYLYPPFLIPSIRPTSRSKITKTSKQSRIKMSSSSRAWAVAASMSAVEALKDQGICRWNHAFRSIEQHARTNLGSVSQTRRGLSSSIQGGGNGMRKQQSESEESLRKVMYLSCWGPN</sequence>
<proteinExistence type="predicted"/>
<organism evidence="2 3">
    <name type="scientific">Zostera marina</name>
    <name type="common">Eelgrass</name>
    <dbReference type="NCBI Taxonomy" id="29655"/>
    <lineage>
        <taxon>Eukaryota</taxon>
        <taxon>Viridiplantae</taxon>
        <taxon>Streptophyta</taxon>
        <taxon>Embryophyta</taxon>
        <taxon>Tracheophyta</taxon>
        <taxon>Spermatophyta</taxon>
        <taxon>Magnoliopsida</taxon>
        <taxon>Liliopsida</taxon>
        <taxon>Zosteraceae</taxon>
        <taxon>Zostera</taxon>
    </lineage>
</organism>
<dbReference type="OrthoDB" id="767544at2759"/>
<comment type="caution">
    <text evidence="2">The sequence shown here is derived from an EMBL/GenBank/DDBJ whole genome shotgun (WGS) entry which is preliminary data.</text>
</comment>
<dbReference type="Pfam" id="PF12609">
    <property type="entry name" value="DUF3774"/>
    <property type="match status" value="1"/>
</dbReference>
<evidence type="ECO:0000256" key="1">
    <source>
        <dbReference type="SAM" id="MobiDB-lite"/>
    </source>
</evidence>
<gene>
    <name evidence="2" type="ORF">ZOSMA_7G00430</name>
</gene>
<evidence type="ECO:0000313" key="3">
    <source>
        <dbReference type="Proteomes" id="UP000036987"/>
    </source>
</evidence>
<feature type="compositionally biased region" description="Polar residues" evidence="1">
    <location>
        <begin position="106"/>
        <end position="117"/>
    </location>
</feature>
<dbReference type="AlphaFoldDB" id="A0A0K9NPV3"/>
<name>A0A0K9NPV3_ZOSMR</name>
<evidence type="ECO:0008006" key="4">
    <source>
        <dbReference type="Google" id="ProtNLM"/>
    </source>
</evidence>
<keyword evidence="3" id="KW-1185">Reference proteome</keyword>
<dbReference type="EMBL" id="LFYR01001978">
    <property type="protein sequence ID" value="KMZ58015.1"/>
    <property type="molecule type" value="Genomic_DNA"/>
</dbReference>
<dbReference type="Proteomes" id="UP000036987">
    <property type="component" value="Unassembled WGS sequence"/>
</dbReference>
<protein>
    <recommendedName>
        <fullName evidence="4">Wound-responsive family protein</fullName>
    </recommendedName>
</protein>
<dbReference type="InterPro" id="IPR022251">
    <property type="entry name" value="DUF3774_wound-induced"/>
</dbReference>
<accession>A0A0K9NPV3</accession>
<feature type="region of interest" description="Disordered" evidence="1">
    <location>
        <begin position="106"/>
        <end position="132"/>
    </location>
</feature>
<reference evidence="3" key="1">
    <citation type="journal article" date="2016" name="Nature">
        <title>The genome of the seagrass Zostera marina reveals angiosperm adaptation to the sea.</title>
        <authorList>
            <person name="Olsen J.L."/>
            <person name="Rouze P."/>
            <person name="Verhelst B."/>
            <person name="Lin Y.-C."/>
            <person name="Bayer T."/>
            <person name="Collen J."/>
            <person name="Dattolo E."/>
            <person name="De Paoli E."/>
            <person name="Dittami S."/>
            <person name="Maumus F."/>
            <person name="Michel G."/>
            <person name="Kersting A."/>
            <person name="Lauritano C."/>
            <person name="Lohaus R."/>
            <person name="Toepel M."/>
            <person name="Tonon T."/>
            <person name="Vanneste K."/>
            <person name="Amirebrahimi M."/>
            <person name="Brakel J."/>
            <person name="Bostroem C."/>
            <person name="Chovatia M."/>
            <person name="Grimwood J."/>
            <person name="Jenkins J.W."/>
            <person name="Jueterbock A."/>
            <person name="Mraz A."/>
            <person name="Stam W.T."/>
            <person name="Tice H."/>
            <person name="Bornberg-Bauer E."/>
            <person name="Green P.J."/>
            <person name="Pearson G.A."/>
            <person name="Procaccini G."/>
            <person name="Duarte C.M."/>
            <person name="Schmutz J."/>
            <person name="Reusch T.B.H."/>
            <person name="Van de Peer Y."/>
        </authorList>
    </citation>
    <scope>NUCLEOTIDE SEQUENCE [LARGE SCALE GENOMIC DNA]</scope>
    <source>
        <strain evidence="3">cv. Finnish</strain>
    </source>
</reference>
<evidence type="ECO:0000313" key="2">
    <source>
        <dbReference type="EMBL" id="KMZ58015.1"/>
    </source>
</evidence>
<dbReference type="PANTHER" id="PTHR33090">
    <property type="entry name" value="DUF3774 DOMAIN PROTEIN-RELATED"/>
    <property type="match status" value="1"/>
</dbReference>